<evidence type="ECO:0000313" key="2">
    <source>
        <dbReference type="EMBL" id="SVE43791.1"/>
    </source>
</evidence>
<gene>
    <name evidence="2" type="ORF">METZ01_LOCUS496645</name>
</gene>
<reference evidence="2" key="1">
    <citation type="submission" date="2018-05" db="EMBL/GenBank/DDBJ databases">
        <authorList>
            <person name="Lanie J.A."/>
            <person name="Ng W.-L."/>
            <person name="Kazmierczak K.M."/>
            <person name="Andrzejewski T.M."/>
            <person name="Davidsen T.M."/>
            <person name="Wayne K.J."/>
            <person name="Tettelin H."/>
            <person name="Glass J.I."/>
            <person name="Rusch D."/>
            <person name="Podicherti R."/>
            <person name="Tsui H.-C.T."/>
            <person name="Winkler M.E."/>
        </authorList>
    </citation>
    <scope>NUCLEOTIDE SEQUENCE</scope>
</reference>
<accession>A0A383DH88</accession>
<dbReference type="EMBL" id="UINC01217266">
    <property type="protein sequence ID" value="SVE43791.1"/>
    <property type="molecule type" value="Genomic_DNA"/>
</dbReference>
<name>A0A383DH88_9ZZZZ</name>
<feature type="region of interest" description="Disordered" evidence="1">
    <location>
        <begin position="77"/>
        <end position="110"/>
    </location>
</feature>
<sequence length="110" mass="11718">MMTKIGELSGSTKRLVLFLAAALAATASTFAQQEDEEKEEATPAEKQTLKERTHIQPVAASIEQMRKKLEQIEEKLEQIIQGPPTTPPSGVNIPAVPNGGNSPGPKPGST</sequence>
<evidence type="ECO:0000256" key="1">
    <source>
        <dbReference type="SAM" id="MobiDB-lite"/>
    </source>
</evidence>
<feature type="region of interest" description="Disordered" evidence="1">
    <location>
        <begin position="31"/>
        <end position="54"/>
    </location>
</feature>
<feature type="non-terminal residue" evidence="2">
    <location>
        <position position="110"/>
    </location>
</feature>
<dbReference type="AlphaFoldDB" id="A0A383DH88"/>
<protein>
    <submittedName>
        <fullName evidence="2">Uncharacterized protein</fullName>
    </submittedName>
</protein>
<feature type="compositionally biased region" description="Basic and acidic residues" evidence="1">
    <location>
        <begin position="40"/>
        <end position="54"/>
    </location>
</feature>
<organism evidence="2">
    <name type="scientific">marine metagenome</name>
    <dbReference type="NCBI Taxonomy" id="408172"/>
    <lineage>
        <taxon>unclassified sequences</taxon>
        <taxon>metagenomes</taxon>
        <taxon>ecological metagenomes</taxon>
    </lineage>
</organism>
<proteinExistence type="predicted"/>